<protein>
    <submittedName>
        <fullName evidence="1">Uncharacterized protein</fullName>
    </submittedName>
</protein>
<accession>A0ACB1APP4</accession>
<reference evidence="1" key="1">
    <citation type="submission" date="2023-11" db="EMBL/GenBank/DDBJ databases">
        <authorList>
            <person name="Poullet M."/>
        </authorList>
    </citation>
    <scope>NUCLEOTIDE SEQUENCE</scope>
    <source>
        <strain evidence="1">E1834</strain>
    </source>
</reference>
<sequence>MIDDSLNFVKFTTGRHLVSSFPLGAEQLARELKAVEKELVKTIRCNIGGRRKTFKENYHFYQIYIKLGHINLLAEDFARGV</sequence>
<evidence type="ECO:0000313" key="1">
    <source>
        <dbReference type="EMBL" id="CAK5095891.1"/>
    </source>
</evidence>
<gene>
    <name evidence="1" type="ORF">MENTE1834_LOCUS41002</name>
</gene>
<comment type="caution">
    <text evidence="1">The sequence shown here is derived from an EMBL/GenBank/DDBJ whole genome shotgun (WGS) entry which is preliminary data.</text>
</comment>
<name>A0ACB1APP4_MELEN</name>
<keyword evidence="2" id="KW-1185">Reference proteome</keyword>
<dbReference type="EMBL" id="CAVMJV010000099">
    <property type="protein sequence ID" value="CAK5095891.1"/>
    <property type="molecule type" value="Genomic_DNA"/>
</dbReference>
<dbReference type="Proteomes" id="UP001497535">
    <property type="component" value="Unassembled WGS sequence"/>
</dbReference>
<organism evidence="1 2">
    <name type="scientific">Meloidogyne enterolobii</name>
    <name type="common">Root-knot nematode worm</name>
    <name type="synonym">Meloidogyne mayaguensis</name>
    <dbReference type="NCBI Taxonomy" id="390850"/>
    <lineage>
        <taxon>Eukaryota</taxon>
        <taxon>Metazoa</taxon>
        <taxon>Ecdysozoa</taxon>
        <taxon>Nematoda</taxon>
        <taxon>Chromadorea</taxon>
        <taxon>Rhabditida</taxon>
        <taxon>Tylenchina</taxon>
        <taxon>Tylenchomorpha</taxon>
        <taxon>Tylenchoidea</taxon>
        <taxon>Meloidogynidae</taxon>
        <taxon>Meloidogyninae</taxon>
        <taxon>Meloidogyne</taxon>
    </lineage>
</organism>
<evidence type="ECO:0000313" key="2">
    <source>
        <dbReference type="Proteomes" id="UP001497535"/>
    </source>
</evidence>
<proteinExistence type="predicted"/>